<sequence>MNLSDPILAHFFEQGVVKPNIIDFWPAHVRIIMTSIFVVLTLIGVTGNIMVIFVVFKVPHMISPTNCYLVSLAASDCLFFLVTTPSELGHLHFNDQYIYVLNGQITISIYISDYIFGSIGCALFSYLPYLAINTSSTSIAAFTIERYIGICYPLKARYICTVRRAQHIILILWSCCALYNSPWLYLAALQEKGGEYTCNFKLQREHLTYKVMFLSDLTIFYAIPMILYIVLYSHIALTLRQSSASIKEDKRPLKSEIILLIKMLAIVAIVFGACWLPYRFMVTYNSFAQDKWDPDWYIFFSKTLVYINCAVNPILYNVMSVRFRDAFRQLFRGRSTEGCLKLT</sequence>
<proteinExistence type="inferred from homology"/>
<dbReference type="PROSITE" id="PS50262">
    <property type="entry name" value="G_PROTEIN_RECEP_F1_2"/>
    <property type="match status" value="1"/>
</dbReference>
<keyword evidence="4 8" id="KW-0812">Transmembrane</keyword>
<dbReference type="Pfam" id="PF00001">
    <property type="entry name" value="7tm_1"/>
    <property type="match status" value="1"/>
</dbReference>
<evidence type="ECO:0000313" key="11">
    <source>
        <dbReference type="EMBL" id="VDN05939.1"/>
    </source>
</evidence>
<comment type="subcellular location">
    <subcellularLocation>
        <location evidence="2">Membrane</location>
    </subcellularLocation>
</comment>
<keyword evidence="5 9" id="KW-1133">Transmembrane helix</keyword>
<reference evidence="11 12" key="2">
    <citation type="submission" date="2018-11" db="EMBL/GenBank/DDBJ databases">
        <authorList>
            <consortium name="Pathogen Informatics"/>
        </authorList>
    </citation>
    <scope>NUCLEOTIDE SEQUENCE [LARGE SCALE GENOMIC DNA]</scope>
</reference>
<protein>
    <recommendedName>
        <fullName evidence="3">Thyrotropin-releasing hormone receptor</fullName>
    </recommendedName>
    <alternativeName>
        <fullName evidence="7">Thyroliberin receptor</fullName>
    </alternativeName>
</protein>
<evidence type="ECO:0000259" key="10">
    <source>
        <dbReference type="PROSITE" id="PS50262"/>
    </source>
</evidence>
<keyword evidence="8" id="KW-0297">G-protein coupled receptor</keyword>
<dbReference type="PRINTS" id="PR01846">
    <property type="entry name" value="TRHRFAMILY"/>
</dbReference>
<dbReference type="PANTHER" id="PTHR46061:SF3">
    <property type="entry name" value="THYROTROPIN-RELEASING HORMONE RECEPTOR"/>
    <property type="match status" value="1"/>
</dbReference>
<keyword evidence="12" id="KW-1185">Reference proteome</keyword>
<gene>
    <name evidence="11" type="ORF">TCLT_LOCUS8384</name>
</gene>
<feature type="transmembrane region" description="Helical" evidence="9">
    <location>
        <begin position="257"/>
        <end position="278"/>
    </location>
</feature>
<keyword evidence="6 9" id="KW-0472">Membrane</keyword>
<feature type="transmembrane region" description="Helical" evidence="9">
    <location>
        <begin position="31"/>
        <end position="56"/>
    </location>
</feature>
<dbReference type="GO" id="GO:0016020">
    <property type="term" value="C:membrane"/>
    <property type="evidence" value="ECO:0007669"/>
    <property type="project" value="UniProtKB-SubCell"/>
</dbReference>
<evidence type="ECO:0000256" key="6">
    <source>
        <dbReference type="ARBA" id="ARBA00023136"/>
    </source>
</evidence>
<name>A0A0N5D5V1_THECL</name>
<organism evidence="13">
    <name type="scientific">Thelazia callipaeda</name>
    <name type="common">Oriental eyeworm</name>
    <name type="synonym">Parasitic nematode</name>
    <dbReference type="NCBI Taxonomy" id="103827"/>
    <lineage>
        <taxon>Eukaryota</taxon>
        <taxon>Metazoa</taxon>
        <taxon>Ecdysozoa</taxon>
        <taxon>Nematoda</taxon>
        <taxon>Chromadorea</taxon>
        <taxon>Rhabditida</taxon>
        <taxon>Spirurina</taxon>
        <taxon>Spiruromorpha</taxon>
        <taxon>Thelazioidea</taxon>
        <taxon>Thelaziidae</taxon>
        <taxon>Thelazia</taxon>
    </lineage>
</organism>
<accession>A0A0N5D5V1</accession>
<evidence type="ECO:0000313" key="13">
    <source>
        <dbReference type="WBParaSite" id="TCLT_0000839501-mRNA-1"/>
    </source>
</evidence>
<evidence type="ECO:0000256" key="2">
    <source>
        <dbReference type="ARBA" id="ARBA00004370"/>
    </source>
</evidence>
<comment type="similarity">
    <text evidence="8">Belongs to the G-protein coupled receptor 1 family.</text>
</comment>
<feature type="transmembrane region" description="Helical" evidence="9">
    <location>
        <begin position="68"/>
        <end position="85"/>
    </location>
</feature>
<feature type="transmembrane region" description="Helical" evidence="9">
    <location>
        <begin position="105"/>
        <end position="127"/>
    </location>
</feature>
<evidence type="ECO:0000256" key="4">
    <source>
        <dbReference type="ARBA" id="ARBA00022692"/>
    </source>
</evidence>
<comment type="function">
    <text evidence="1">Receptor for thyrotropin-releasing hormone (TRH). Upon ligand binding, this G-protein-coupled receptor triggers activation of the phosphatidylinositol (IP3)-calcium-protein kinase C (PKC) pathway.</text>
</comment>
<dbReference type="SUPFAM" id="SSF81321">
    <property type="entry name" value="Family A G protein-coupled receptor-like"/>
    <property type="match status" value="1"/>
</dbReference>
<evidence type="ECO:0000256" key="5">
    <source>
        <dbReference type="ARBA" id="ARBA00022989"/>
    </source>
</evidence>
<dbReference type="PROSITE" id="PS00237">
    <property type="entry name" value="G_PROTEIN_RECEP_F1_1"/>
    <property type="match status" value="1"/>
</dbReference>
<dbReference type="OrthoDB" id="5987936at2759"/>
<feature type="domain" description="G-protein coupled receptors family 1 profile" evidence="10">
    <location>
        <begin position="47"/>
        <end position="316"/>
    </location>
</feature>
<dbReference type="OMA" id="MCIYLNS"/>
<evidence type="ECO:0000313" key="12">
    <source>
        <dbReference type="Proteomes" id="UP000276776"/>
    </source>
</evidence>
<dbReference type="STRING" id="103827.A0A0N5D5V1"/>
<dbReference type="PANTHER" id="PTHR46061">
    <property type="entry name" value="THYROTROPIN-RELEASING HORMONE RECEPTOR"/>
    <property type="match status" value="1"/>
</dbReference>
<dbReference type="InterPro" id="IPR000276">
    <property type="entry name" value="GPCR_Rhodpsn"/>
</dbReference>
<evidence type="ECO:0000256" key="1">
    <source>
        <dbReference type="ARBA" id="ARBA00004100"/>
    </source>
</evidence>
<dbReference type="InterPro" id="IPR002120">
    <property type="entry name" value="TRH_rcpt_1"/>
</dbReference>
<dbReference type="Proteomes" id="UP000276776">
    <property type="component" value="Unassembled WGS sequence"/>
</dbReference>
<dbReference type="EMBL" id="UYYF01004625">
    <property type="protein sequence ID" value="VDN05939.1"/>
    <property type="molecule type" value="Genomic_DNA"/>
</dbReference>
<keyword evidence="8" id="KW-0675">Receptor</keyword>
<dbReference type="GO" id="GO:0004997">
    <property type="term" value="F:thyrotropin-releasing hormone receptor activity"/>
    <property type="evidence" value="ECO:0007669"/>
    <property type="project" value="InterPro"/>
</dbReference>
<feature type="transmembrane region" description="Helical" evidence="9">
    <location>
        <begin position="219"/>
        <end position="237"/>
    </location>
</feature>
<evidence type="ECO:0000256" key="7">
    <source>
        <dbReference type="ARBA" id="ARBA00032251"/>
    </source>
</evidence>
<dbReference type="WBParaSite" id="TCLT_0000839501-mRNA-1">
    <property type="protein sequence ID" value="TCLT_0000839501-mRNA-1"/>
    <property type="gene ID" value="TCLT_0000839501"/>
</dbReference>
<dbReference type="Gene3D" id="1.20.1070.10">
    <property type="entry name" value="Rhodopsin 7-helix transmembrane proteins"/>
    <property type="match status" value="1"/>
</dbReference>
<dbReference type="AlphaFoldDB" id="A0A0N5D5V1"/>
<evidence type="ECO:0000256" key="9">
    <source>
        <dbReference type="SAM" id="Phobius"/>
    </source>
</evidence>
<evidence type="ECO:0000256" key="8">
    <source>
        <dbReference type="RuleBase" id="RU000688"/>
    </source>
</evidence>
<feature type="transmembrane region" description="Helical" evidence="9">
    <location>
        <begin position="167"/>
        <end position="186"/>
    </location>
</feature>
<evidence type="ECO:0000256" key="3">
    <source>
        <dbReference type="ARBA" id="ARBA00018873"/>
    </source>
</evidence>
<keyword evidence="8" id="KW-0807">Transducer</keyword>
<feature type="transmembrane region" description="Helical" evidence="9">
    <location>
        <begin position="298"/>
        <end position="319"/>
    </location>
</feature>
<dbReference type="InterPro" id="IPR017452">
    <property type="entry name" value="GPCR_Rhodpsn_7TM"/>
</dbReference>
<dbReference type="PRINTS" id="PR00237">
    <property type="entry name" value="GPCRRHODOPSN"/>
</dbReference>
<reference evidence="13" key="1">
    <citation type="submission" date="2017-02" db="UniProtKB">
        <authorList>
            <consortium name="WormBaseParasite"/>
        </authorList>
    </citation>
    <scope>IDENTIFICATION</scope>
</reference>